<dbReference type="Gene3D" id="2.10.109.10">
    <property type="entry name" value="Umud Fragment, subunit A"/>
    <property type="match status" value="1"/>
</dbReference>
<dbReference type="GO" id="GO:0003677">
    <property type="term" value="F:DNA binding"/>
    <property type="evidence" value="ECO:0007669"/>
    <property type="project" value="InterPro"/>
</dbReference>
<keyword evidence="4" id="KW-1185">Reference proteome</keyword>
<comment type="caution">
    <text evidence="3">The sequence shown here is derived from an EMBL/GenBank/DDBJ whole genome shotgun (WGS) entry which is preliminary data.</text>
</comment>
<gene>
    <name evidence="3" type="ORF">Pcaca03_34090</name>
    <name evidence="2" type="ORF">SOASR016_32740</name>
</gene>
<evidence type="ECO:0000259" key="1">
    <source>
        <dbReference type="SMART" id="SM00530"/>
    </source>
</evidence>
<dbReference type="RefSeq" id="WP_261867386.1">
    <property type="nucleotide sequence ID" value="NZ_BRLF01000009.1"/>
</dbReference>
<dbReference type="InterPro" id="IPR032499">
    <property type="entry name" value="Phage_CI_C"/>
</dbReference>
<organism evidence="3 5">
    <name type="scientific">Pectobacterium carotovorum subsp. carotovorum</name>
    <name type="common">Erwinia carotovora subsp. carotovora</name>
    <dbReference type="NCBI Taxonomy" id="555"/>
    <lineage>
        <taxon>Bacteria</taxon>
        <taxon>Pseudomonadati</taxon>
        <taxon>Pseudomonadota</taxon>
        <taxon>Gammaproteobacteria</taxon>
        <taxon>Enterobacterales</taxon>
        <taxon>Pectobacteriaceae</taxon>
        <taxon>Pectobacterium</taxon>
    </lineage>
</organism>
<name>A0AAI9L400_PECCC</name>
<protein>
    <recommendedName>
        <fullName evidence="1">HTH cro/C1-type domain-containing protein</fullName>
    </recommendedName>
</protein>
<dbReference type="Proteomes" id="UP001058167">
    <property type="component" value="Unassembled WGS sequence"/>
</dbReference>
<dbReference type="InterPro" id="IPR010982">
    <property type="entry name" value="Lambda_DNA-bd_dom_sf"/>
</dbReference>
<dbReference type="SMART" id="SM00530">
    <property type="entry name" value="HTH_XRE"/>
    <property type="match status" value="2"/>
</dbReference>
<dbReference type="EMBL" id="BSRL01000009">
    <property type="protein sequence ID" value="GLV70965.1"/>
    <property type="molecule type" value="Genomic_DNA"/>
</dbReference>
<dbReference type="EMBL" id="BRLF01000009">
    <property type="protein sequence ID" value="GKX48522.1"/>
    <property type="molecule type" value="Genomic_DNA"/>
</dbReference>
<reference evidence="2" key="1">
    <citation type="submission" date="2022-06" db="EMBL/GenBank/DDBJ databases">
        <title>Draft genome sequences of Pectobacterium carotovorum subsp. carotovorum str. NBRC12380.</title>
        <authorList>
            <person name="Wakabayashi Y."/>
            <person name="Kojima K."/>
        </authorList>
    </citation>
    <scope>NUCLEOTIDE SEQUENCE</scope>
    <source>
        <strain evidence="2">NBRC 12380</strain>
    </source>
</reference>
<dbReference type="GO" id="GO:0045892">
    <property type="term" value="P:negative regulation of DNA-templated transcription"/>
    <property type="evidence" value="ECO:0007669"/>
    <property type="project" value="InterPro"/>
</dbReference>
<dbReference type="Proteomes" id="UP001165145">
    <property type="component" value="Unassembled WGS sequence"/>
</dbReference>
<dbReference type="InterPro" id="IPR010744">
    <property type="entry name" value="Phage_CI_N"/>
</dbReference>
<dbReference type="Gene3D" id="1.10.260.40">
    <property type="entry name" value="lambda repressor-like DNA-binding domains"/>
    <property type="match status" value="2"/>
</dbReference>
<sequence length="287" mass="31042">MISEKGSAAEILERLFSSYGVTSQKELAERLGMAANNISGWTKRGSVSGNAIIKCALDTGADLHWLVTGEFENSHLQTDAETLKGKPLYDQILASGGKAVLRRMMDAYGFSTQKELGDLLGISTATISTWIRRNFFPGDVVIACALDTGVSLEWLATGKGKATANPEFADSSPDMSNASVLIPKYRLDAGKLKECGYWSMDRTLLASDSVQPVYIDGLGSSWGVDTALTDIGNGRWVINIDDSYDVFDIVRLPGGKLKLSNQSINFECGISDIQAYGSVIFTLEKNK</sequence>
<dbReference type="InterPro" id="IPR001387">
    <property type="entry name" value="Cro/C1-type_HTH"/>
</dbReference>
<reference evidence="3" key="2">
    <citation type="submission" date="2023-02" db="EMBL/GenBank/DDBJ databases">
        <title>Pectobacterium carotovorum subsp. carotovorum NBRC 12380.</title>
        <authorList>
            <person name="Ichikawa N."/>
            <person name="Sato H."/>
            <person name="Tonouchi N."/>
        </authorList>
    </citation>
    <scope>NUCLEOTIDE SEQUENCE</scope>
    <source>
        <strain evidence="3">NBRC 12380</strain>
    </source>
</reference>
<dbReference type="Pfam" id="PF07022">
    <property type="entry name" value="Phage_CI_repr"/>
    <property type="match status" value="2"/>
</dbReference>
<accession>A0AAI9L400</accession>
<dbReference type="GO" id="GO:0051259">
    <property type="term" value="P:protein complex oligomerization"/>
    <property type="evidence" value="ECO:0007669"/>
    <property type="project" value="InterPro"/>
</dbReference>
<feature type="domain" description="HTH cro/C1-type" evidence="1">
    <location>
        <begin position="100"/>
        <end position="155"/>
    </location>
</feature>
<evidence type="ECO:0000313" key="3">
    <source>
        <dbReference type="EMBL" id="GLV70965.1"/>
    </source>
</evidence>
<evidence type="ECO:0000313" key="4">
    <source>
        <dbReference type="Proteomes" id="UP001058167"/>
    </source>
</evidence>
<proteinExistence type="predicted"/>
<dbReference type="Pfam" id="PF16452">
    <property type="entry name" value="Phage_CI_C"/>
    <property type="match status" value="1"/>
</dbReference>
<dbReference type="SUPFAM" id="SSF47413">
    <property type="entry name" value="lambda repressor-like DNA-binding domains"/>
    <property type="match status" value="1"/>
</dbReference>
<evidence type="ECO:0000313" key="2">
    <source>
        <dbReference type="EMBL" id="GKX48522.1"/>
    </source>
</evidence>
<feature type="domain" description="HTH cro/C1-type" evidence="1">
    <location>
        <begin position="11"/>
        <end position="66"/>
    </location>
</feature>
<evidence type="ECO:0000313" key="5">
    <source>
        <dbReference type="Proteomes" id="UP001165145"/>
    </source>
</evidence>
<dbReference type="AlphaFoldDB" id="A0AAI9L400"/>
<dbReference type="CDD" id="cd00093">
    <property type="entry name" value="HTH_XRE"/>
    <property type="match status" value="1"/>
</dbReference>